<dbReference type="InterPro" id="IPR001138">
    <property type="entry name" value="Zn2Cys6_DnaBD"/>
</dbReference>
<feature type="compositionally biased region" description="Basic and acidic residues" evidence="4">
    <location>
        <begin position="72"/>
        <end position="84"/>
    </location>
</feature>
<dbReference type="InterPro" id="IPR007219">
    <property type="entry name" value="XnlR_reg_dom"/>
</dbReference>
<reference evidence="6" key="1">
    <citation type="submission" date="2023-08" db="EMBL/GenBank/DDBJ databases">
        <title>Black Yeasts Isolated from many extreme environments.</title>
        <authorList>
            <person name="Coleine C."/>
            <person name="Stajich J.E."/>
            <person name="Selbmann L."/>
        </authorList>
    </citation>
    <scope>NUCLEOTIDE SEQUENCE</scope>
    <source>
        <strain evidence="6">CCFEE 5810</strain>
    </source>
</reference>
<dbReference type="GO" id="GO:0003677">
    <property type="term" value="F:DNA binding"/>
    <property type="evidence" value="ECO:0007669"/>
    <property type="project" value="InterPro"/>
</dbReference>
<dbReference type="InterPro" id="IPR036864">
    <property type="entry name" value="Zn2-C6_fun-type_DNA-bd_sf"/>
</dbReference>
<feature type="region of interest" description="Disordered" evidence="4">
    <location>
        <begin position="1"/>
        <end position="20"/>
    </location>
</feature>
<feature type="region of interest" description="Disordered" evidence="4">
    <location>
        <begin position="59"/>
        <end position="84"/>
    </location>
</feature>
<evidence type="ECO:0000313" key="6">
    <source>
        <dbReference type="EMBL" id="KAK5700641.1"/>
    </source>
</evidence>
<feature type="region of interest" description="Disordered" evidence="4">
    <location>
        <begin position="642"/>
        <end position="666"/>
    </location>
</feature>
<evidence type="ECO:0000256" key="4">
    <source>
        <dbReference type="SAM" id="MobiDB-lite"/>
    </source>
</evidence>
<dbReference type="CDD" id="cd00067">
    <property type="entry name" value="GAL4"/>
    <property type="match status" value="1"/>
</dbReference>
<dbReference type="PANTHER" id="PTHR31001:SF85">
    <property type="entry name" value="ZN(II)2CYS6 TRANSCRIPTION FACTOR (EUROFUNG)"/>
    <property type="match status" value="1"/>
</dbReference>
<evidence type="ECO:0000313" key="7">
    <source>
        <dbReference type="Proteomes" id="UP001310594"/>
    </source>
</evidence>
<accession>A0AAN7VT25</accession>
<protein>
    <recommendedName>
        <fullName evidence="5">Zn(2)-C6 fungal-type domain-containing protein</fullName>
    </recommendedName>
</protein>
<dbReference type="SMART" id="SM00066">
    <property type="entry name" value="GAL4"/>
    <property type="match status" value="1"/>
</dbReference>
<dbReference type="PROSITE" id="PS50048">
    <property type="entry name" value="ZN2_CY6_FUNGAL_2"/>
    <property type="match status" value="1"/>
</dbReference>
<dbReference type="Pfam" id="PF04082">
    <property type="entry name" value="Fungal_trans"/>
    <property type="match status" value="1"/>
</dbReference>
<dbReference type="Gene3D" id="4.10.240.10">
    <property type="entry name" value="Zn(2)-C6 fungal-type DNA-binding domain"/>
    <property type="match status" value="1"/>
</dbReference>
<comment type="caution">
    <text evidence="6">The sequence shown here is derived from an EMBL/GenBank/DDBJ whole genome shotgun (WGS) entry which is preliminary data.</text>
</comment>
<keyword evidence="2" id="KW-0479">Metal-binding</keyword>
<gene>
    <name evidence="6" type="ORF">LTR97_005158</name>
</gene>
<evidence type="ECO:0000259" key="5">
    <source>
        <dbReference type="PROSITE" id="PS50048"/>
    </source>
</evidence>
<dbReference type="GO" id="GO:0006351">
    <property type="term" value="P:DNA-templated transcription"/>
    <property type="evidence" value="ECO:0007669"/>
    <property type="project" value="InterPro"/>
</dbReference>
<feature type="domain" description="Zn(2)-C6 fungal-type" evidence="5">
    <location>
        <begin position="30"/>
        <end position="60"/>
    </location>
</feature>
<dbReference type="Proteomes" id="UP001310594">
    <property type="component" value="Unassembled WGS sequence"/>
</dbReference>
<dbReference type="InterPro" id="IPR050613">
    <property type="entry name" value="Sec_Metabolite_Reg"/>
</dbReference>
<sequence>MTATAGPSDNQMVQPTHFGNDGNLPMMQYSCQTCAKRKIKCDKASPRCSGCVKGDHQCIYQAPPPRRRKRKLSSEAEGSSRLDDVNQKLAQYEGILRANGLLPPDASKTLSSTGPGSDIIDPMLPSDAFLEPEVSKNGKLVSGEGKSRYINSGLWRSVDDDDMPNLSEEEDEAPDGVKVDLIDPLTGAFLCHHQSLLDYHPTHSHAMMLWEAHIDMVEPLCKILHIPTTRKMIEMVTQQPAIASKSEECLLFAIYHFAVYAMTEEECLMRLAQGKAALLQAYHYAARQALVNASFLKTTELSIIQALILFLLSCRYTYDPHVFWILTGVTVRIAQRMGLQRDGQALGLAPFDTQMRRRVFYQVIPLDGMSSRMTGTGIGITQGSWDTKPPLNLNDDDIWPGMTKMPEEKKGATDMMFCLSRATVGKYFIRAGMGSPSQHLKDRSEVEAVISETEDEVENGYIRYCDIVNPLHFLTMVSTRSAITNMRMRIILPKYQWKIATNPEKREFFFLAQRILDTDIAACSHSSLRKFQWHVSVFFVWGSWDSMIFTLTTLRRPDMLSALEIDAAWSRMEQIYTNHSKELLISMQALQVAIGRIALKAWEVRARSNVPEPAFITTLRSLRKVNPRAKAEEINSSTMEAMTEGLSSISPNDASGAFSSGSSTDFNQESGLDETDWMFWDQLIQDFQAKGG</sequence>
<name>A0AAN7VT25_9PEZI</name>
<comment type="subcellular location">
    <subcellularLocation>
        <location evidence="1">Nucleus</location>
    </subcellularLocation>
</comment>
<dbReference type="EMBL" id="JAVRQU010000007">
    <property type="protein sequence ID" value="KAK5700641.1"/>
    <property type="molecule type" value="Genomic_DNA"/>
</dbReference>
<organism evidence="6 7">
    <name type="scientific">Elasticomyces elasticus</name>
    <dbReference type="NCBI Taxonomy" id="574655"/>
    <lineage>
        <taxon>Eukaryota</taxon>
        <taxon>Fungi</taxon>
        <taxon>Dikarya</taxon>
        <taxon>Ascomycota</taxon>
        <taxon>Pezizomycotina</taxon>
        <taxon>Dothideomycetes</taxon>
        <taxon>Dothideomycetidae</taxon>
        <taxon>Mycosphaerellales</taxon>
        <taxon>Teratosphaeriaceae</taxon>
        <taxon>Elasticomyces</taxon>
    </lineage>
</organism>
<dbReference type="PROSITE" id="PS00463">
    <property type="entry name" value="ZN2_CY6_FUNGAL_1"/>
    <property type="match status" value="1"/>
</dbReference>
<dbReference type="SMART" id="SM00906">
    <property type="entry name" value="Fungal_trans"/>
    <property type="match status" value="1"/>
</dbReference>
<proteinExistence type="predicted"/>
<dbReference type="GO" id="GO:0000981">
    <property type="term" value="F:DNA-binding transcription factor activity, RNA polymerase II-specific"/>
    <property type="evidence" value="ECO:0007669"/>
    <property type="project" value="InterPro"/>
</dbReference>
<dbReference type="GO" id="GO:0008270">
    <property type="term" value="F:zinc ion binding"/>
    <property type="evidence" value="ECO:0007669"/>
    <property type="project" value="InterPro"/>
</dbReference>
<dbReference type="SUPFAM" id="SSF57701">
    <property type="entry name" value="Zn2/Cys6 DNA-binding domain"/>
    <property type="match status" value="1"/>
</dbReference>
<dbReference type="CDD" id="cd12148">
    <property type="entry name" value="fungal_TF_MHR"/>
    <property type="match status" value="1"/>
</dbReference>
<dbReference type="GO" id="GO:0005634">
    <property type="term" value="C:nucleus"/>
    <property type="evidence" value="ECO:0007669"/>
    <property type="project" value="UniProtKB-SubCell"/>
</dbReference>
<evidence type="ECO:0000256" key="1">
    <source>
        <dbReference type="ARBA" id="ARBA00004123"/>
    </source>
</evidence>
<feature type="compositionally biased region" description="Polar residues" evidence="4">
    <location>
        <begin position="1"/>
        <end position="14"/>
    </location>
</feature>
<dbReference type="Pfam" id="PF00172">
    <property type="entry name" value="Zn_clus"/>
    <property type="match status" value="1"/>
</dbReference>
<evidence type="ECO:0000256" key="3">
    <source>
        <dbReference type="ARBA" id="ARBA00023242"/>
    </source>
</evidence>
<dbReference type="PANTHER" id="PTHR31001">
    <property type="entry name" value="UNCHARACTERIZED TRANSCRIPTIONAL REGULATORY PROTEIN"/>
    <property type="match status" value="1"/>
</dbReference>
<keyword evidence="3" id="KW-0539">Nucleus</keyword>
<evidence type="ECO:0000256" key="2">
    <source>
        <dbReference type="ARBA" id="ARBA00022723"/>
    </source>
</evidence>
<dbReference type="AlphaFoldDB" id="A0AAN7VT25"/>